<accession>A0A7Y9DTH0</accession>
<sequence>MGRPGGLARGASGYLPTVPDPLIISAVLVPDAQADLDAQRRRWFPADRLHVGAHITLFHALPGDLIDDVRTQLTRLTQGERPAIHVGDPFKLGRGVGLRLQSSELEGIRGAIAKRFDADLTDQDARRWRPHVTIQNKVTPDEARRTLETVRETHVPYDTAVDALALWHYRGGPWEAAGDFRFGRSD</sequence>
<dbReference type="Gene3D" id="3.90.1140.10">
    <property type="entry name" value="Cyclic phosphodiesterase"/>
    <property type="match status" value="1"/>
</dbReference>
<gene>
    <name evidence="1" type="ORF">BJ983_001216</name>
</gene>
<protein>
    <submittedName>
        <fullName evidence="1">2'-5' RNA ligase</fullName>
    </submittedName>
</protein>
<comment type="caution">
    <text evidence="1">The sequence shown here is derived from an EMBL/GenBank/DDBJ whole genome shotgun (WGS) entry which is preliminary data.</text>
</comment>
<dbReference type="Proteomes" id="UP000535890">
    <property type="component" value="Unassembled WGS sequence"/>
</dbReference>
<reference evidence="1 2" key="1">
    <citation type="submission" date="2020-07" db="EMBL/GenBank/DDBJ databases">
        <title>Sequencing the genomes of 1000 actinobacteria strains.</title>
        <authorList>
            <person name="Klenk H.-P."/>
        </authorList>
    </citation>
    <scope>NUCLEOTIDE SEQUENCE [LARGE SCALE GENOMIC DNA]</scope>
    <source>
        <strain evidence="1 2">DSM 45772</strain>
    </source>
</reference>
<proteinExistence type="predicted"/>
<dbReference type="AlphaFoldDB" id="A0A7Y9DTH0"/>
<dbReference type="SUPFAM" id="SSF55144">
    <property type="entry name" value="LigT-like"/>
    <property type="match status" value="1"/>
</dbReference>
<evidence type="ECO:0000313" key="1">
    <source>
        <dbReference type="EMBL" id="NYD35114.1"/>
    </source>
</evidence>
<dbReference type="Pfam" id="PF13563">
    <property type="entry name" value="2_5_RNA_ligase2"/>
    <property type="match status" value="1"/>
</dbReference>
<dbReference type="GO" id="GO:0016874">
    <property type="term" value="F:ligase activity"/>
    <property type="evidence" value="ECO:0007669"/>
    <property type="project" value="UniProtKB-KW"/>
</dbReference>
<keyword evidence="1" id="KW-0436">Ligase</keyword>
<evidence type="ECO:0000313" key="2">
    <source>
        <dbReference type="Proteomes" id="UP000535890"/>
    </source>
</evidence>
<keyword evidence="2" id="KW-1185">Reference proteome</keyword>
<name>A0A7Y9DTH0_9PSEU</name>
<dbReference type="EMBL" id="JACCBN010000001">
    <property type="protein sequence ID" value="NYD35114.1"/>
    <property type="molecule type" value="Genomic_DNA"/>
</dbReference>
<organism evidence="1 2">
    <name type="scientific">Actinomycetospora corticicola</name>
    <dbReference type="NCBI Taxonomy" id="663602"/>
    <lineage>
        <taxon>Bacteria</taxon>
        <taxon>Bacillati</taxon>
        <taxon>Actinomycetota</taxon>
        <taxon>Actinomycetes</taxon>
        <taxon>Pseudonocardiales</taxon>
        <taxon>Pseudonocardiaceae</taxon>
        <taxon>Actinomycetospora</taxon>
    </lineage>
</organism>
<dbReference type="InterPro" id="IPR009097">
    <property type="entry name" value="Cyclic_Pdiesterase"/>
</dbReference>